<evidence type="ECO:0000259" key="7">
    <source>
        <dbReference type="PROSITE" id="PS52035"/>
    </source>
</evidence>
<dbReference type="Gene3D" id="3.40.630.10">
    <property type="entry name" value="Zn peptidases"/>
    <property type="match status" value="1"/>
</dbReference>
<accession>L9X1F8</accession>
<dbReference type="PATRIC" id="fig|1227497.3.peg.3140"/>
<evidence type="ECO:0000256" key="1">
    <source>
        <dbReference type="ARBA" id="ARBA00001947"/>
    </source>
</evidence>
<evidence type="ECO:0000256" key="2">
    <source>
        <dbReference type="ARBA" id="ARBA00005988"/>
    </source>
</evidence>
<dbReference type="EMBL" id="AOIB01000030">
    <property type="protein sequence ID" value="ELY55594.1"/>
    <property type="molecule type" value="Genomic_DNA"/>
</dbReference>
<keyword evidence="6" id="KW-0482">Metalloprotease</keyword>
<dbReference type="GO" id="GO:0005615">
    <property type="term" value="C:extracellular space"/>
    <property type="evidence" value="ECO:0007669"/>
    <property type="project" value="TreeGrafter"/>
</dbReference>
<dbReference type="GO" id="GO:0004181">
    <property type="term" value="F:metallocarboxypeptidase activity"/>
    <property type="evidence" value="ECO:0007669"/>
    <property type="project" value="InterPro"/>
</dbReference>
<keyword evidence="4" id="KW-0378">Hydrolase</keyword>
<dbReference type="AlphaFoldDB" id="L9X1F8"/>
<dbReference type="PANTHER" id="PTHR11705">
    <property type="entry name" value="PROTEASE FAMILY M14 CARBOXYPEPTIDASE A,B"/>
    <property type="match status" value="1"/>
</dbReference>
<evidence type="ECO:0000256" key="4">
    <source>
        <dbReference type="ARBA" id="ARBA00022801"/>
    </source>
</evidence>
<evidence type="ECO:0000256" key="6">
    <source>
        <dbReference type="ARBA" id="ARBA00023049"/>
    </source>
</evidence>
<keyword evidence="8" id="KW-0121">Carboxypeptidase</keyword>
<keyword evidence="3" id="KW-0645">Protease</keyword>
<feature type="domain" description="Peptidase M14" evidence="7">
    <location>
        <begin position="19"/>
        <end position="305"/>
    </location>
</feature>
<dbReference type="Proteomes" id="UP000011688">
    <property type="component" value="Unassembled WGS sequence"/>
</dbReference>
<dbReference type="InterPro" id="IPR000834">
    <property type="entry name" value="Peptidase_M14"/>
</dbReference>
<dbReference type="eggNOG" id="arCOG02889">
    <property type="taxonomic scope" value="Archaea"/>
</dbReference>
<comment type="similarity">
    <text evidence="2">Belongs to the peptidase M14 family.</text>
</comment>
<comment type="caution">
    <text evidence="8">The sequence shown here is derived from an EMBL/GenBank/DDBJ whole genome shotgun (WGS) entry which is preliminary data.</text>
</comment>
<dbReference type="SUPFAM" id="SSF53187">
    <property type="entry name" value="Zn-dependent exopeptidases"/>
    <property type="match status" value="1"/>
</dbReference>
<sequence>MVTPNGPFPPETAEENYEAFTSNETLYDRLHQLENRTNVEYEELGETWQGRPIPYAKVGSGDFHIFHTNQQHGDEQPATEAALRVLRDLGNGQGRSDILDELTIHFLVRHNPDGWAPADDNETPTRSNGRPDDICHDGPYFGRNQCGPSDPNRQHYFQFNEETLAEVDGDAFDEEIGIPDENPSPETQAMIDKVEEVDADLIVDWHTQFTYHDQNCDMVNVSLAWPFNPHAPDDAVNLSKQVAGAFWDGVQGRANGNASIFPGGTTANICRNAYGVAGRGSVLVEQRGQAPELNNASNGRIIRHSLNMYERLHEEAASGDLTERDPDYADGLWDVGRDWFWRDLPSADLDEEVEEYWEEHLNSH</sequence>
<dbReference type="GO" id="GO:0006508">
    <property type="term" value="P:proteolysis"/>
    <property type="evidence" value="ECO:0007669"/>
    <property type="project" value="UniProtKB-KW"/>
</dbReference>
<dbReference type="GO" id="GO:0008270">
    <property type="term" value="F:zinc ion binding"/>
    <property type="evidence" value="ECO:0007669"/>
    <property type="project" value="InterPro"/>
</dbReference>
<comment type="cofactor">
    <cofactor evidence="1">
        <name>Zn(2+)</name>
        <dbReference type="ChEBI" id="CHEBI:29105"/>
    </cofactor>
</comment>
<protein>
    <submittedName>
        <fullName evidence="8">Peptidase M14 carboxypeptidase A</fullName>
    </submittedName>
</protein>
<name>L9X1F8_9EURY</name>
<dbReference type="PANTHER" id="PTHR11705:SF143">
    <property type="entry name" value="SLL0236 PROTEIN"/>
    <property type="match status" value="1"/>
</dbReference>
<proteinExistence type="inferred from homology"/>
<dbReference type="PROSITE" id="PS52035">
    <property type="entry name" value="PEPTIDASE_M14"/>
    <property type="match status" value="1"/>
</dbReference>
<keyword evidence="5" id="KW-0862">Zinc</keyword>
<dbReference type="Pfam" id="PF00246">
    <property type="entry name" value="Peptidase_M14"/>
    <property type="match status" value="1"/>
</dbReference>
<keyword evidence="9" id="KW-1185">Reference proteome</keyword>
<evidence type="ECO:0000256" key="3">
    <source>
        <dbReference type="ARBA" id="ARBA00022670"/>
    </source>
</evidence>
<evidence type="ECO:0000313" key="9">
    <source>
        <dbReference type="Proteomes" id="UP000011688"/>
    </source>
</evidence>
<organism evidence="8 9">
    <name type="scientific">Natronococcus amylolyticus DSM 10524</name>
    <dbReference type="NCBI Taxonomy" id="1227497"/>
    <lineage>
        <taxon>Archaea</taxon>
        <taxon>Methanobacteriati</taxon>
        <taxon>Methanobacteriota</taxon>
        <taxon>Stenosarchaea group</taxon>
        <taxon>Halobacteria</taxon>
        <taxon>Halobacteriales</taxon>
        <taxon>Natrialbaceae</taxon>
        <taxon>Natronococcus</taxon>
    </lineage>
</organism>
<evidence type="ECO:0000256" key="5">
    <source>
        <dbReference type="ARBA" id="ARBA00022833"/>
    </source>
</evidence>
<gene>
    <name evidence="8" type="ORF">C491_15527</name>
</gene>
<evidence type="ECO:0000313" key="8">
    <source>
        <dbReference type="EMBL" id="ELY55594.1"/>
    </source>
</evidence>
<reference evidence="8 9" key="1">
    <citation type="journal article" date="2014" name="PLoS Genet.">
        <title>Phylogenetically driven sequencing of extremely halophilic archaea reveals strategies for static and dynamic osmo-response.</title>
        <authorList>
            <person name="Becker E.A."/>
            <person name="Seitzer P.M."/>
            <person name="Tritt A."/>
            <person name="Larsen D."/>
            <person name="Krusor M."/>
            <person name="Yao A.I."/>
            <person name="Wu D."/>
            <person name="Madern D."/>
            <person name="Eisen J.A."/>
            <person name="Darling A.E."/>
            <person name="Facciotti M.T."/>
        </authorList>
    </citation>
    <scope>NUCLEOTIDE SEQUENCE [LARGE SCALE GENOMIC DNA]</scope>
    <source>
        <strain evidence="8 9">DSM 10524</strain>
    </source>
</reference>